<evidence type="ECO:0000313" key="2">
    <source>
        <dbReference type="EMBL" id="MBB4067426.1"/>
    </source>
</evidence>
<sequence>MTTESLTYRELADRLGIKLDSARKMTLRRKWQKTMGNDGTVRVAVPSEVLERPQSLPTDVPGDVPSDISTDIPPDVTPSIQVPSPLELQLRIEGLKALVESERRRADSAEADRDAWRAYAQRGLWARMFG</sequence>
<dbReference type="AlphaFoldDB" id="A0A7W6J9R5"/>
<dbReference type="RefSeq" id="WP_183368604.1">
    <property type="nucleotide sequence ID" value="NZ_JACIEZ010000028.1"/>
</dbReference>
<evidence type="ECO:0000256" key="1">
    <source>
        <dbReference type="SAM" id="MobiDB-lite"/>
    </source>
</evidence>
<gene>
    <name evidence="2" type="ORF">GGR23_004666</name>
</gene>
<proteinExistence type="predicted"/>
<keyword evidence="3" id="KW-1185">Reference proteome</keyword>
<dbReference type="Proteomes" id="UP000528286">
    <property type="component" value="Unassembled WGS sequence"/>
</dbReference>
<name>A0A7W6J9R5_9HYPH</name>
<feature type="region of interest" description="Disordered" evidence="1">
    <location>
        <begin position="53"/>
        <end position="78"/>
    </location>
</feature>
<evidence type="ECO:0000313" key="3">
    <source>
        <dbReference type="Proteomes" id="UP000528286"/>
    </source>
</evidence>
<protein>
    <submittedName>
        <fullName evidence="2">Uncharacterized protein</fullName>
    </submittedName>
</protein>
<accession>A0A7W6J9R5</accession>
<dbReference type="EMBL" id="JACIEZ010000028">
    <property type="protein sequence ID" value="MBB4067426.1"/>
    <property type="molecule type" value="Genomic_DNA"/>
</dbReference>
<comment type="caution">
    <text evidence="2">The sequence shown here is derived from an EMBL/GenBank/DDBJ whole genome shotgun (WGS) entry which is preliminary data.</text>
</comment>
<reference evidence="2 3" key="1">
    <citation type="submission" date="2020-08" db="EMBL/GenBank/DDBJ databases">
        <title>Genomic Encyclopedia of Type Strains, Phase IV (KMG-IV): sequencing the most valuable type-strain genomes for metagenomic binning, comparative biology and taxonomic classification.</title>
        <authorList>
            <person name="Goeker M."/>
        </authorList>
    </citation>
    <scope>NUCLEOTIDE SEQUENCE [LARGE SCALE GENOMIC DNA]</scope>
    <source>
        <strain evidence="2 3">DSM 29853</strain>
    </source>
</reference>
<organism evidence="2 3">
    <name type="scientific">Gellertiella hungarica</name>
    <dbReference type="NCBI Taxonomy" id="1572859"/>
    <lineage>
        <taxon>Bacteria</taxon>
        <taxon>Pseudomonadati</taxon>
        <taxon>Pseudomonadota</taxon>
        <taxon>Alphaproteobacteria</taxon>
        <taxon>Hyphomicrobiales</taxon>
        <taxon>Rhizobiaceae</taxon>
        <taxon>Gellertiella</taxon>
    </lineage>
</organism>